<evidence type="ECO:0000256" key="2">
    <source>
        <dbReference type="ARBA" id="ARBA00023157"/>
    </source>
</evidence>
<dbReference type="Gene3D" id="1.10.530.10">
    <property type="match status" value="1"/>
</dbReference>
<dbReference type="InterPro" id="IPR036779">
    <property type="entry name" value="LysM_dom_sf"/>
</dbReference>
<dbReference type="GO" id="GO:0016787">
    <property type="term" value="F:hydrolase activity"/>
    <property type="evidence" value="ECO:0007669"/>
    <property type="project" value="UniProtKB-KW"/>
</dbReference>
<keyword evidence="1" id="KW-0611">Plant defense</keyword>
<dbReference type="Gene3D" id="3.10.350.10">
    <property type="entry name" value="LysM domain"/>
    <property type="match status" value="1"/>
</dbReference>
<dbReference type="InterPro" id="IPR023346">
    <property type="entry name" value="Lysozyme-like_dom_sf"/>
</dbReference>
<dbReference type="PANTHER" id="PTHR22595:SF79">
    <property type="entry name" value="CHITINASE 12"/>
    <property type="match status" value="1"/>
</dbReference>
<sequence length="311" mass="34050">MSCAIGSSYTIKPGDTLAIIAGRELGDSNRWRDIKKPNGTPFTEEEARNLWVGQEICLPKNGSVTPPSSSNGFASIVSRQTYEAMFPNRNALYSYDSLVSATQKYPQFCNQGSSEQRRREAAAFLANIAHETTGGWDTAPGGRYAWGLYFIQEVGCENGNCTQYCDASNSRYPCVPGKTYHGRGPIQLSWNYNYGQVGEALGINLLANPDLVTSDGAIAFQTALWFWMTPQAPKPSCHAVMTGGWEPSPNDASMGRAPGFGMTINIINGGLECSIPTNNKVSDRVGFYERFCQMLGVSMGDAVYCDRMKHY</sequence>
<gene>
    <name evidence="4" type="ORF">ACE1CI_31350</name>
</gene>
<protein>
    <submittedName>
        <fullName evidence="4">Glycoside hydrolase family 19 protein</fullName>
    </submittedName>
</protein>
<dbReference type="InterPro" id="IPR000726">
    <property type="entry name" value="Glyco_hydro_19_cat"/>
</dbReference>
<dbReference type="InterPro" id="IPR018392">
    <property type="entry name" value="LysM"/>
</dbReference>
<evidence type="ECO:0000259" key="3">
    <source>
        <dbReference type="PROSITE" id="PS51782"/>
    </source>
</evidence>
<evidence type="ECO:0000256" key="1">
    <source>
        <dbReference type="ARBA" id="ARBA00022821"/>
    </source>
</evidence>
<keyword evidence="5" id="KW-1185">Reference proteome</keyword>
<organism evidence="4 5">
    <name type="scientific">Floridaenema flaviceps BLCC-F50</name>
    <dbReference type="NCBI Taxonomy" id="3153642"/>
    <lineage>
        <taxon>Bacteria</taxon>
        <taxon>Bacillati</taxon>
        <taxon>Cyanobacteriota</taxon>
        <taxon>Cyanophyceae</taxon>
        <taxon>Oscillatoriophycideae</taxon>
        <taxon>Aerosakkonematales</taxon>
        <taxon>Aerosakkonemataceae</taxon>
        <taxon>Floridanema</taxon>
        <taxon>Floridanema flaviceps</taxon>
    </lineage>
</organism>
<dbReference type="Pfam" id="PF00182">
    <property type="entry name" value="Glyco_hydro_19"/>
    <property type="match status" value="1"/>
</dbReference>
<dbReference type="SUPFAM" id="SSF54106">
    <property type="entry name" value="LysM domain"/>
    <property type="match status" value="1"/>
</dbReference>
<dbReference type="Proteomes" id="UP001576784">
    <property type="component" value="Unassembled WGS sequence"/>
</dbReference>
<keyword evidence="2" id="KW-1015">Disulfide bond</keyword>
<evidence type="ECO:0000313" key="5">
    <source>
        <dbReference type="Proteomes" id="UP001576784"/>
    </source>
</evidence>
<dbReference type="RefSeq" id="WP_413267050.1">
    <property type="nucleotide sequence ID" value="NZ_JBHFNR010000252.1"/>
</dbReference>
<dbReference type="PROSITE" id="PS00774">
    <property type="entry name" value="CHITINASE_19_2"/>
    <property type="match status" value="1"/>
</dbReference>
<reference evidence="4 5" key="1">
    <citation type="submission" date="2024-09" db="EMBL/GenBank/DDBJ databases">
        <title>Floridaenema gen nov. (Aerosakkonemataceae, Aerosakkonematales ord. nov., Cyanobacteria) from benthic tropical and subtropical fresh waters, with the description of four new species.</title>
        <authorList>
            <person name="Moretto J.A."/>
            <person name="Berthold D.E."/>
            <person name="Lefler F.W."/>
            <person name="Huang I.-S."/>
            <person name="Laughinghouse H. IV."/>
        </authorList>
    </citation>
    <scope>NUCLEOTIDE SEQUENCE [LARGE SCALE GENOMIC DNA]</scope>
    <source>
        <strain evidence="4 5">BLCC-F50</strain>
    </source>
</reference>
<dbReference type="PROSITE" id="PS51782">
    <property type="entry name" value="LYSM"/>
    <property type="match status" value="1"/>
</dbReference>
<keyword evidence="4" id="KW-0378">Hydrolase</keyword>
<accession>A0ABV4Y2C6</accession>
<dbReference type="PANTHER" id="PTHR22595">
    <property type="entry name" value="CHITINASE-RELATED"/>
    <property type="match status" value="1"/>
</dbReference>
<dbReference type="CDD" id="cd00118">
    <property type="entry name" value="LysM"/>
    <property type="match status" value="1"/>
</dbReference>
<feature type="domain" description="LysM" evidence="3">
    <location>
        <begin position="7"/>
        <end position="58"/>
    </location>
</feature>
<dbReference type="EMBL" id="JBHFNR010000252">
    <property type="protein sequence ID" value="MFB2897437.1"/>
    <property type="molecule type" value="Genomic_DNA"/>
</dbReference>
<proteinExistence type="predicted"/>
<dbReference type="Gene3D" id="3.30.20.10">
    <property type="entry name" value="Endochitinase, domain 2"/>
    <property type="match status" value="1"/>
</dbReference>
<name>A0ABV4Y2C6_9CYAN</name>
<comment type="caution">
    <text evidence="4">The sequence shown here is derived from an EMBL/GenBank/DDBJ whole genome shotgun (WGS) entry which is preliminary data.</text>
</comment>
<dbReference type="SUPFAM" id="SSF53955">
    <property type="entry name" value="Lysozyme-like"/>
    <property type="match status" value="1"/>
</dbReference>
<dbReference type="CDD" id="cd00325">
    <property type="entry name" value="chitinase_GH19"/>
    <property type="match status" value="1"/>
</dbReference>
<evidence type="ECO:0000313" key="4">
    <source>
        <dbReference type="EMBL" id="MFB2897437.1"/>
    </source>
</evidence>